<dbReference type="PROSITE" id="PS00041">
    <property type="entry name" value="HTH_ARAC_FAMILY_1"/>
    <property type="match status" value="1"/>
</dbReference>
<dbReference type="SUPFAM" id="SSF46689">
    <property type="entry name" value="Homeodomain-like"/>
    <property type="match status" value="2"/>
</dbReference>
<evidence type="ECO:0000256" key="3">
    <source>
        <dbReference type="ARBA" id="ARBA00023163"/>
    </source>
</evidence>
<dbReference type="SUPFAM" id="SSF52317">
    <property type="entry name" value="Class I glutamine amidotransferase-like"/>
    <property type="match status" value="1"/>
</dbReference>
<feature type="domain" description="HTH araC/xylS-type" evidence="4">
    <location>
        <begin position="251"/>
        <end position="349"/>
    </location>
</feature>
<accession>G6EGR4</accession>
<evidence type="ECO:0000256" key="2">
    <source>
        <dbReference type="ARBA" id="ARBA00023125"/>
    </source>
</evidence>
<dbReference type="InterPro" id="IPR020449">
    <property type="entry name" value="Tscrpt_reg_AraC-type_HTH"/>
</dbReference>
<organism evidence="5 6">
    <name type="scientific">Novosphingobium pentaromativorans US6-1</name>
    <dbReference type="NCBI Taxonomy" id="1088721"/>
    <lineage>
        <taxon>Bacteria</taxon>
        <taxon>Pseudomonadati</taxon>
        <taxon>Pseudomonadota</taxon>
        <taxon>Alphaproteobacteria</taxon>
        <taxon>Sphingomonadales</taxon>
        <taxon>Sphingomonadaceae</taxon>
        <taxon>Novosphingobium</taxon>
    </lineage>
</organism>
<comment type="caution">
    <text evidence="5">The sequence shown here is derived from an EMBL/GenBank/DDBJ whole genome shotgun (WGS) entry which is preliminary data.</text>
</comment>
<dbReference type="Pfam" id="PF12833">
    <property type="entry name" value="HTH_18"/>
    <property type="match status" value="1"/>
</dbReference>
<keyword evidence="6" id="KW-1185">Reference proteome</keyword>
<protein>
    <recommendedName>
        <fullName evidence="4">HTH araC/xylS-type domain-containing protein</fullName>
    </recommendedName>
</protein>
<evidence type="ECO:0000313" key="5">
    <source>
        <dbReference type="EMBL" id="EHJ59507.1"/>
    </source>
</evidence>
<dbReference type="Gene3D" id="3.40.50.880">
    <property type="match status" value="1"/>
</dbReference>
<gene>
    <name evidence="5" type="ORF">NSU_3535</name>
</gene>
<dbReference type="InterPro" id="IPR029062">
    <property type="entry name" value="Class_I_gatase-like"/>
</dbReference>
<dbReference type="InterPro" id="IPR018060">
    <property type="entry name" value="HTH_AraC"/>
</dbReference>
<dbReference type="EMBL" id="AGFM01000056">
    <property type="protein sequence ID" value="EHJ59507.1"/>
    <property type="molecule type" value="Genomic_DNA"/>
</dbReference>
<dbReference type="InterPro" id="IPR018062">
    <property type="entry name" value="HTH_AraC-typ_CS"/>
</dbReference>
<dbReference type="PANTHER" id="PTHR46796:SF13">
    <property type="entry name" value="HTH-TYPE TRANSCRIPTIONAL ACTIVATOR RHAS"/>
    <property type="match status" value="1"/>
</dbReference>
<keyword evidence="3" id="KW-0804">Transcription</keyword>
<dbReference type="AlphaFoldDB" id="G6EGR4"/>
<dbReference type="PROSITE" id="PS01124">
    <property type="entry name" value="HTH_ARAC_FAMILY_2"/>
    <property type="match status" value="1"/>
</dbReference>
<evidence type="ECO:0000256" key="1">
    <source>
        <dbReference type="ARBA" id="ARBA00023015"/>
    </source>
</evidence>
<dbReference type="PATRIC" id="fig|1088721.3.peg.3489"/>
<dbReference type="InterPro" id="IPR050204">
    <property type="entry name" value="AraC_XylS_family_regulators"/>
</dbReference>
<keyword evidence="1" id="KW-0805">Transcription regulation</keyword>
<evidence type="ECO:0000313" key="6">
    <source>
        <dbReference type="Proteomes" id="UP000004030"/>
    </source>
</evidence>
<dbReference type="InterPro" id="IPR009057">
    <property type="entry name" value="Homeodomain-like_sf"/>
</dbReference>
<proteinExistence type="predicted"/>
<keyword evidence="2" id="KW-0238">DNA-binding</keyword>
<name>G6EGR4_9SPHN</name>
<reference evidence="5 6" key="1">
    <citation type="journal article" date="2012" name="J. Bacteriol.">
        <title>Genome sequence of benzo(a)pyrene-degrading bacterium Novosphingobium pentaromativorans US6-1.</title>
        <authorList>
            <person name="Luo Y.R."/>
            <person name="Kang S.G."/>
            <person name="Kim S.J."/>
            <person name="Kim M.R."/>
            <person name="Li N."/>
            <person name="Lee J.H."/>
            <person name="Kwon K.K."/>
        </authorList>
    </citation>
    <scope>NUCLEOTIDE SEQUENCE [LARGE SCALE GENOMIC DNA]</scope>
    <source>
        <strain evidence="5 6">US6-1</strain>
    </source>
</reference>
<dbReference type="SMART" id="SM00342">
    <property type="entry name" value="HTH_ARAC"/>
    <property type="match status" value="1"/>
</dbReference>
<evidence type="ECO:0000259" key="4">
    <source>
        <dbReference type="PROSITE" id="PS01124"/>
    </source>
</evidence>
<dbReference type="eggNOG" id="COG4977">
    <property type="taxonomic scope" value="Bacteria"/>
</dbReference>
<dbReference type="GO" id="GO:0043565">
    <property type="term" value="F:sequence-specific DNA binding"/>
    <property type="evidence" value="ECO:0007669"/>
    <property type="project" value="InterPro"/>
</dbReference>
<dbReference type="GO" id="GO:0003700">
    <property type="term" value="F:DNA-binding transcription factor activity"/>
    <property type="evidence" value="ECO:0007669"/>
    <property type="project" value="InterPro"/>
</dbReference>
<dbReference type="Gene3D" id="1.10.10.60">
    <property type="entry name" value="Homeodomain-like"/>
    <property type="match status" value="2"/>
</dbReference>
<sequence length="360" mass="39903">MKNARAAPGDDASIEEIRPGMARIAILVLEGCLISSIAVLKDIVTLLRNLVDERLAHESWVIEMDIPRLRDPMVARHLSLGGTSKRAFDGTMIEVDGPLSGDESYDFIFIPSMPWDRALAIAESDLQRIGTFLRTQHEGGAVVAAQGGGVVPVAASGLLDRHAAAVFWSRAVAFRERFPAVRPEAVETITFQNNVGCASTMAAGPPLICRILDRFMPAFVATALRQQVLGEDPPHTDDEMGNWEPEDLVVSRARLWLAQNYHAQFRLADLAALVGVSERSLSRHFNATIGMTPHDYQRGLRMDAAARLLRNTPMRVDQVAQRVGYKDSRFFARAFRDWFGMTPKIYRVRNRTRAGRAAAK</sequence>
<dbReference type="PANTHER" id="PTHR46796">
    <property type="entry name" value="HTH-TYPE TRANSCRIPTIONAL ACTIVATOR RHAS-RELATED"/>
    <property type="match status" value="1"/>
</dbReference>
<dbReference type="PRINTS" id="PR00032">
    <property type="entry name" value="HTHARAC"/>
</dbReference>
<dbReference type="Proteomes" id="UP000004030">
    <property type="component" value="Unassembled WGS sequence"/>
</dbReference>